<dbReference type="GO" id="GO:0046930">
    <property type="term" value="C:pore complex"/>
    <property type="evidence" value="ECO:0007669"/>
    <property type="project" value="UniProtKB-KW"/>
</dbReference>
<keyword evidence="8" id="KW-0626">Porin</keyword>
<proteinExistence type="predicted"/>
<protein>
    <submittedName>
        <fullName evidence="13">Porin</fullName>
    </submittedName>
</protein>
<dbReference type="GO" id="GO:0034220">
    <property type="term" value="P:monoatomic ion transmembrane transport"/>
    <property type="evidence" value="ECO:0007669"/>
    <property type="project" value="InterPro"/>
</dbReference>
<dbReference type="GO" id="GO:0009279">
    <property type="term" value="C:cell outer membrane"/>
    <property type="evidence" value="ECO:0007669"/>
    <property type="project" value="UniProtKB-SubCell"/>
</dbReference>
<evidence type="ECO:0000256" key="6">
    <source>
        <dbReference type="ARBA" id="ARBA00022729"/>
    </source>
</evidence>
<dbReference type="InterPro" id="IPR002299">
    <property type="entry name" value="Porin_Neis"/>
</dbReference>
<keyword evidence="7" id="KW-0406">Ion transport</keyword>
<evidence type="ECO:0000256" key="4">
    <source>
        <dbReference type="ARBA" id="ARBA00022452"/>
    </source>
</evidence>
<dbReference type="InterPro" id="IPR050298">
    <property type="entry name" value="Gram-neg_bact_OMP"/>
</dbReference>
<evidence type="ECO:0000256" key="9">
    <source>
        <dbReference type="ARBA" id="ARBA00023136"/>
    </source>
</evidence>
<feature type="domain" description="Porin" evidence="12">
    <location>
        <begin position="16"/>
        <end position="346"/>
    </location>
</feature>
<evidence type="ECO:0000256" key="10">
    <source>
        <dbReference type="ARBA" id="ARBA00023237"/>
    </source>
</evidence>
<evidence type="ECO:0000256" key="3">
    <source>
        <dbReference type="ARBA" id="ARBA00022448"/>
    </source>
</evidence>
<evidence type="ECO:0000256" key="11">
    <source>
        <dbReference type="SAM" id="SignalP"/>
    </source>
</evidence>
<evidence type="ECO:0000256" key="7">
    <source>
        <dbReference type="ARBA" id="ARBA00023065"/>
    </source>
</evidence>
<sequence length="365" mass="41431">MKAKQWSLVVPFCMLPAFAQAEVEIYGRINAGFDSVKEIALKGQGQRINGVNDNTSRIGFRGKENLGNGLAAIWQVESRIEIDGSKERAWASRQSFIGLETAGYGVFKLGYLDNFGKESWMDDIDPIKVKAFENNFVRVTGERVKNAVSYYSPNWYGWELALTYGTSELDHKQMADAELKYPDNAQHTYDVGISYQYGPYLAAYEYTKFEGQNRQKKKPDLPVNAYNHRAQLGYDGDTVFWTVAYQQGKGVSTALYEDDAFRDVLSKHLGWDYKKDNPAKYREMSVASEYKLGKKMRLKAYVTKGWDLQTDQGTISDSGYLQYAAAVRYDLSKRTNLELAAGQWSFDTDHLDKANGVGFGIFHKF</sequence>
<dbReference type="Pfam" id="PF13609">
    <property type="entry name" value="Porin_4"/>
    <property type="match status" value="1"/>
</dbReference>
<keyword evidence="5" id="KW-0812">Transmembrane</keyword>
<keyword evidence="6 11" id="KW-0732">Signal</keyword>
<dbReference type="CDD" id="cd00342">
    <property type="entry name" value="gram_neg_porins"/>
    <property type="match status" value="1"/>
</dbReference>
<evidence type="ECO:0000313" key="14">
    <source>
        <dbReference type="Proteomes" id="UP000482578"/>
    </source>
</evidence>
<feature type="chain" id="PRO_5025488100" evidence="11">
    <location>
        <begin position="22"/>
        <end position="365"/>
    </location>
</feature>
<evidence type="ECO:0000256" key="2">
    <source>
        <dbReference type="ARBA" id="ARBA00011233"/>
    </source>
</evidence>
<dbReference type="PANTHER" id="PTHR34501:SF9">
    <property type="entry name" value="MAJOR OUTER MEMBRANE PROTEIN P.IA"/>
    <property type="match status" value="1"/>
</dbReference>
<evidence type="ECO:0000259" key="12">
    <source>
        <dbReference type="Pfam" id="PF13609"/>
    </source>
</evidence>
<comment type="subcellular location">
    <subcellularLocation>
        <location evidence="1">Cell outer membrane</location>
        <topology evidence="1">Multi-pass membrane protein</topology>
    </subcellularLocation>
</comment>
<evidence type="ECO:0000256" key="1">
    <source>
        <dbReference type="ARBA" id="ARBA00004571"/>
    </source>
</evidence>
<evidence type="ECO:0000313" key="13">
    <source>
        <dbReference type="EMBL" id="NDV11818.1"/>
    </source>
</evidence>
<dbReference type="InterPro" id="IPR023614">
    <property type="entry name" value="Porin_dom_sf"/>
</dbReference>
<dbReference type="EMBL" id="JAAGAA010000002">
    <property type="protein sequence ID" value="NDV11818.1"/>
    <property type="molecule type" value="Genomic_DNA"/>
</dbReference>
<dbReference type="InterPro" id="IPR001702">
    <property type="entry name" value="Porin_Gram-ve"/>
</dbReference>
<dbReference type="RefSeq" id="WP_163315072.1">
    <property type="nucleotide sequence ID" value="NZ_JAAGAA010000002.1"/>
</dbReference>
<dbReference type="PRINTS" id="PR00184">
    <property type="entry name" value="NEISSPPORIN"/>
</dbReference>
<keyword evidence="14" id="KW-1185">Reference proteome</keyword>
<comment type="caution">
    <text evidence="13">The sequence shown here is derived from an EMBL/GenBank/DDBJ whole genome shotgun (WGS) entry which is preliminary data.</text>
</comment>
<keyword evidence="10" id="KW-0998">Cell outer membrane</keyword>
<evidence type="ECO:0000256" key="8">
    <source>
        <dbReference type="ARBA" id="ARBA00023114"/>
    </source>
</evidence>
<dbReference type="PANTHER" id="PTHR34501">
    <property type="entry name" value="PROTEIN YDDL-RELATED"/>
    <property type="match status" value="1"/>
</dbReference>
<dbReference type="InterPro" id="IPR033900">
    <property type="entry name" value="Gram_neg_porin_domain"/>
</dbReference>
<keyword evidence="9" id="KW-0472">Membrane</keyword>
<dbReference type="SUPFAM" id="SSF56935">
    <property type="entry name" value="Porins"/>
    <property type="match status" value="1"/>
</dbReference>
<name>A0A6B2KNT5_9NEIS</name>
<evidence type="ECO:0000256" key="5">
    <source>
        <dbReference type="ARBA" id="ARBA00022692"/>
    </source>
</evidence>
<comment type="subunit">
    <text evidence="2">Homotrimer.</text>
</comment>
<accession>A0A6B2KNT5</accession>
<keyword evidence="3" id="KW-0813">Transport</keyword>
<gene>
    <name evidence="13" type="ORF">GZH52_03270</name>
</gene>
<feature type="signal peptide" evidence="11">
    <location>
        <begin position="1"/>
        <end position="21"/>
    </location>
</feature>
<keyword evidence="4" id="KW-1134">Transmembrane beta strand</keyword>
<dbReference type="PRINTS" id="PR00182">
    <property type="entry name" value="ECOLNEIPORIN"/>
</dbReference>
<dbReference type="AlphaFoldDB" id="A0A6B2KNT5"/>
<organism evidence="13 14">
    <name type="scientific">Crenobacter caeni</name>
    <dbReference type="NCBI Taxonomy" id="2705474"/>
    <lineage>
        <taxon>Bacteria</taxon>
        <taxon>Pseudomonadati</taxon>
        <taxon>Pseudomonadota</taxon>
        <taxon>Betaproteobacteria</taxon>
        <taxon>Neisseriales</taxon>
        <taxon>Neisseriaceae</taxon>
        <taxon>Crenobacter</taxon>
    </lineage>
</organism>
<dbReference type="GO" id="GO:0015288">
    <property type="term" value="F:porin activity"/>
    <property type="evidence" value="ECO:0007669"/>
    <property type="project" value="UniProtKB-KW"/>
</dbReference>
<dbReference type="Proteomes" id="UP000482578">
    <property type="component" value="Unassembled WGS sequence"/>
</dbReference>
<reference evidence="13 14" key="1">
    <citation type="submission" date="2020-02" db="EMBL/GenBank/DDBJ databases">
        <authorList>
            <person name="Yang Z."/>
        </authorList>
    </citation>
    <scope>NUCLEOTIDE SEQUENCE [LARGE SCALE GENOMIC DNA]</scope>
    <source>
        <strain evidence="13 14">HX-7-9</strain>
    </source>
</reference>
<dbReference type="Gene3D" id="2.40.160.10">
    <property type="entry name" value="Porin"/>
    <property type="match status" value="1"/>
</dbReference>